<feature type="coiled-coil region" evidence="1">
    <location>
        <begin position="239"/>
        <end position="280"/>
    </location>
</feature>
<feature type="coiled-coil region" evidence="1">
    <location>
        <begin position="374"/>
        <end position="456"/>
    </location>
</feature>
<dbReference type="HOGENOM" id="CLU_377567_0_0_7"/>
<gene>
    <name evidence="2" type="ordered locus">HBZC1_p0140</name>
</gene>
<dbReference type="AlphaFoldDB" id="F8KUF9"/>
<keyword evidence="1" id="KW-0175">Coiled coil</keyword>
<evidence type="ECO:0000313" key="2">
    <source>
        <dbReference type="EMBL" id="CCB80894.1"/>
    </source>
</evidence>
<reference evidence="2 3" key="1">
    <citation type="journal article" date="2011" name="J. Bacteriol.">
        <title>Genome sequence of Helicobacter bizzozeronii strain CIII-1, an isolate from human gastric mucosa.</title>
        <authorList>
            <person name="Schott T."/>
            <person name="Rossi M."/>
            <person name="Hanninen M.L."/>
        </authorList>
    </citation>
    <scope>NUCLEOTIDE SEQUENCE [LARGE SCALE GENOMIC DNA]</scope>
    <source>
        <strain evidence="2 3">CIII-1</strain>
    </source>
</reference>
<evidence type="ECO:0000256" key="1">
    <source>
        <dbReference type="SAM" id="Coils"/>
    </source>
</evidence>
<accession>F8KUF9</accession>
<dbReference type="EMBL" id="FR871758">
    <property type="protein sequence ID" value="CCB80894.1"/>
    <property type="molecule type" value="Genomic_DNA"/>
</dbReference>
<dbReference type="eggNOG" id="ENOG5032R3T">
    <property type="taxonomic scope" value="Bacteria"/>
</dbReference>
<protein>
    <submittedName>
        <fullName evidence="2">Mobilization protein</fullName>
    </submittedName>
</protein>
<dbReference type="Proteomes" id="UP000008387">
    <property type="component" value="Plasmid phbz1"/>
</dbReference>
<proteinExistence type="predicted"/>
<keyword evidence="2" id="KW-0614">Plasmid</keyword>
<feature type="coiled-coil region" evidence="1">
    <location>
        <begin position="701"/>
        <end position="728"/>
    </location>
</feature>
<name>F8KUF9_HELBC</name>
<dbReference type="RefSeq" id="WP_013882001.1">
    <property type="nucleotide sequence ID" value="NC_015670.1"/>
</dbReference>
<feature type="coiled-coil region" evidence="1">
    <location>
        <begin position="618"/>
        <end position="652"/>
    </location>
</feature>
<sequence length="734" mass="82319">MGYIASINFKPTKLSIQEKHNDRSVKPSYVLESGGLGIECNRNATEARALRDSLVEQAKINYKQHFNQPFKAKADRYLWSAVVNIKPDTTMQDLEWLVSRFAKRYKFQCYQIAIHRDEGHIDDDGIEHINHHAHLEFVTLHPITGKSMYRKQYITYRTACHMQKFVAILLKMQRGQPKYDVKDYRGNVLIKGSGAKRIEPRAYGALMNKQKGREKVFVAMAKAQEKDKKELMGYAQDTLVQATDRIAELRTANANLTQQNKKLTTANANLTKQNQELAKTNAGLGQTNKDLATTNADLTEANTQWQSAWLELAGGGQAEKEPSLPLDRKLTQKEQNAIIGQVRKDWIEINKVYHCFTQQDYQELLALKKAGLSIGQLYARIKELEKRAQEREQEVQEQYKGYLNPDEANALREQAHTQAKTIKSKDEDIKALTTEKGNAEKRASNAESAKADLEKAINTAYSALIEGQGANNAGTALDKLTALETKGQEWLKTIDTQQTTIGQQNTTITGLNGRIDKQADQIKDLEGKIDTKTQELNTATQNALQSTQDKQKADKAFEDLKAEYGALKGQYNTLQTESAEDKKTLQEFGDKITKLTTALEEALKPAPIAKTPADDPAFKELQEQNGLLQAQNKKLQEQSGAKDRAIADLQAQNARLLNTTQEQALQVFLGEVYAFIQKTAPLDPAKADYLKMRADLLIADVADVARLRETLEQELTNALQEHARKNKGGGKGLC</sequence>
<organism evidence="2 3">
    <name type="scientific">Helicobacter bizzozeronii (strain CIII-1)</name>
    <dbReference type="NCBI Taxonomy" id="1002804"/>
    <lineage>
        <taxon>Bacteria</taxon>
        <taxon>Pseudomonadati</taxon>
        <taxon>Campylobacterota</taxon>
        <taxon>Epsilonproteobacteria</taxon>
        <taxon>Campylobacterales</taxon>
        <taxon>Helicobacteraceae</taxon>
        <taxon>Helicobacter</taxon>
    </lineage>
</organism>
<feature type="coiled-coil region" evidence="1">
    <location>
        <begin position="508"/>
        <end position="577"/>
    </location>
</feature>
<dbReference type="KEGG" id="hbi:HBZC1_p0140"/>
<geneLocation type="plasmid" evidence="2 3">
    <name>phbz1</name>
</geneLocation>
<keyword evidence="3" id="KW-1185">Reference proteome</keyword>
<evidence type="ECO:0000313" key="3">
    <source>
        <dbReference type="Proteomes" id="UP000008387"/>
    </source>
</evidence>